<dbReference type="AlphaFoldDB" id="A0A1G2K4X0"/>
<dbReference type="EMBL" id="MHQC01000057">
    <property type="protein sequence ID" value="OGZ93540.1"/>
    <property type="molecule type" value="Genomic_DNA"/>
</dbReference>
<evidence type="ECO:0000313" key="1">
    <source>
        <dbReference type="EMBL" id="OGZ93540.1"/>
    </source>
</evidence>
<accession>A0A1G2K4X0</accession>
<comment type="caution">
    <text evidence="1">The sequence shown here is derived from an EMBL/GenBank/DDBJ whole genome shotgun (WGS) entry which is preliminary data.</text>
</comment>
<organism evidence="1 2">
    <name type="scientific">Candidatus Sungbacteria bacterium RIFCSPHIGHO2_01_FULL_47_32</name>
    <dbReference type="NCBI Taxonomy" id="1802264"/>
    <lineage>
        <taxon>Bacteria</taxon>
        <taxon>Candidatus Sungiibacteriota</taxon>
    </lineage>
</organism>
<gene>
    <name evidence="1" type="ORF">A2633_03385</name>
</gene>
<sequence length="88" mass="10548">MIFRDSTTELLRHAFNLFFRYRKQKPPPKKTTGKKLIPRQTMNSYIKRNTWRKAKEETGTALSPTYNKKQALSMPVSIFQLYMPKLFY</sequence>
<dbReference type="Proteomes" id="UP000177152">
    <property type="component" value="Unassembled WGS sequence"/>
</dbReference>
<name>A0A1G2K4X0_9BACT</name>
<evidence type="ECO:0000313" key="2">
    <source>
        <dbReference type="Proteomes" id="UP000177152"/>
    </source>
</evidence>
<proteinExistence type="predicted"/>
<reference evidence="1 2" key="1">
    <citation type="journal article" date="2016" name="Nat. Commun.">
        <title>Thousands of microbial genomes shed light on interconnected biogeochemical processes in an aquifer system.</title>
        <authorList>
            <person name="Anantharaman K."/>
            <person name="Brown C.T."/>
            <person name="Hug L.A."/>
            <person name="Sharon I."/>
            <person name="Castelle C.J."/>
            <person name="Probst A.J."/>
            <person name="Thomas B.C."/>
            <person name="Singh A."/>
            <person name="Wilkins M.J."/>
            <person name="Karaoz U."/>
            <person name="Brodie E.L."/>
            <person name="Williams K.H."/>
            <person name="Hubbard S.S."/>
            <person name="Banfield J.F."/>
        </authorList>
    </citation>
    <scope>NUCLEOTIDE SEQUENCE [LARGE SCALE GENOMIC DNA]</scope>
</reference>
<protein>
    <submittedName>
        <fullName evidence="1">Uncharacterized protein</fullName>
    </submittedName>
</protein>